<dbReference type="AlphaFoldDB" id="A0A395M575"/>
<protein>
    <recommendedName>
        <fullName evidence="4">C2H2-type domain-containing protein</fullName>
    </recommendedName>
</protein>
<sequence length="175" mass="19102">MSSFTPINRRPAGTPAPSLTPAETGLLTPPPTPPPFDVGSALVHFEFLTPPPSPPAAIPPHPPPTPVTPARASAPARARQSATPRPRWRTCDKCGNAFSYKNFADHKKVHLMLGDKGGLAHPCKQCKKHPERSHKACSFKSIKVDRWGVWAERHPFLLEKENIPPKEEDSTSDSS</sequence>
<evidence type="ECO:0000313" key="3">
    <source>
        <dbReference type="Proteomes" id="UP000265631"/>
    </source>
</evidence>
<accession>A0A395M575</accession>
<gene>
    <name evidence="2" type="ORF">FIE12Z_12723</name>
</gene>
<feature type="non-terminal residue" evidence="2">
    <location>
        <position position="175"/>
    </location>
</feature>
<feature type="compositionally biased region" description="Pro residues" evidence="1">
    <location>
        <begin position="49"/>
        <end position="67"/>
    </location>
</feature>
<evidence type="ECO:0000256" key="1">
    <source>
        <dbReference type="SAM" id="MobiDB-lite"/>
    </source>
</evidence>
<organism evidence="2 3">
    <name type="scientific">Fusarium flagelliforme</name>
    <dbReference type="NCBI Taxonomy" id="2675880"/>
    <lineage>
        <taxon>Eukaryota</taxon>
        <taxon>Fungi</taxon>
        <taxon>Dikarya</taxon>
        <taxon>Ascomycota</taxon>
        <taxon>Pezizomycotina</taxon>
        <taxon>Sordariomycetes</taxon>
        <taxon>Hypocreomycetidae</taxon>
        <taxon>Hypocreales</taxon>
        <taxon>Nectriaceae</taxon>
        <taxon>Fusarium</taxon>
        <taxon>Fusarium incarnatum-equiseti species complex</taxon>
    </lineage>
</organism>
<proteinExistence type="predicted"/>
<feature type="region of interest" description="Disordered" evidence="1">
    <location>
        <begin position="1"/>
        <end position="88"/>
    </location>
</feature>
<comment type="caution">
    <text evidence="2">The sequence shown here is derived from an EMBL/GenBank/DDBJ whole genome shotgun (WGS) entry which is preliminary data.</text>
</comment>
<feature type="compositionally biased region" description="Low complexity" evidence="1">
    <location>
        <begin position="68"/>
        <end position="85"/>
    </location>
</feature>
<evidence type="ECO:0008006" key="4">
    <source>
        <dbReference type="Google" id="ProtNLM"/>
    </source>
</evidence>
<name>A0A395M575_9HYPO</name>
<reference evidence="2 3" key="1">
    <citation type="journal article" date="2018" name="PLoS Pathog.">
        <title>Evolution of structural diversity of trichothecenes, a family of toxins produced by plant pathogenic and entomopathogenic fungi.</title>
        <authorList>
            <person name="Proctor R.H."/>
            <person name="McCormick S.P."/>
            <person name="Kim H.S."/>
            <person name="Cardoza R.E."/>
            <person name="Stanley A.M."/>
            <person name="Lindo L."/>
            <person name="Kelly A."/>
            <person name="Brown D.W."/>
            <person name="Lee T."/>
            <person name="Vaughan M.M."/>
            <person name="Alexander N.J."/>
            <person name="Busman M."/>
            <person name="Gutierrez S."/>
        </authorList>
    </citation>
    <scope>NUCLEOTIDE SEQUENCE [LARGE SCALE GENOMIC DNA]</scope>
    <source>
        <strain evidence="2 3">NRRL 13405</strain>
    </source>
</reference>
<dbReference type="EMBL" id="PXXK01000683">
    <property type="protein sequence ID" value="RFN42768.1"/>
    <property type="molecule type" value="Genomic_DNA"/>
</dbReference>
<keyword evidence="3" id="KW-1185">Reference proteome</keyword>
<dbReference type="Proteomes" id="UP000265631">
    <property type="component" value="Unassembled WGS sequence"/>
</dbReference>
<evidence type="ECO:0000313" key="2">
    <source>
        <dbReference type="EMBL" id="RFN42768.1"/>
    </source>
</evidence>